<reference evidence="1" key="1">
    <citation type="submission" date="2019-08" db="EMBL/GenBank/DDBJ databases">
        <title>The genome of the North American firefly Photinus pyralis.</title>
        <authorList>
            <consortium name="Photinus pyralis genome working group"/>
            <person name="Fallon T.R."/>
            <person name="Sander Lower S.E."/>
            <person name="Weng J.-K."/>
        </authorList>
    </citation>
    <scope>NUCLEOTIDE SEQUENCE</scope>
    <source>
        <strain evidence="1">TRF0915ILg1</strain>
        <tissue evidence="1">Whole body</tissue>
    </source>
</reference>
<sequence length="270" mass="30386">MSSQISKHGLSKDNNAEYNDTINCLQEIIAVITNMQIGQRRYWKPIQTGILLAIKGALDLQEQFLTCNLLSKDNNKEKETKANLGSLSALDSNSDNTEAEEKESLFYLLGSIIKNIKTNQLHCNSCLEPVIAQTLKAVKELKVLSVGKPVTDNMRVCSLHFKSSDYIAQGNCNYILEIALSESASPKLKRCAVASLNLRKLPKQITEKTVERRIRLEKRNTLQKKVAVSPQRQNYEYRLDKIDIAVDKNNISFSDLTEEEQTAVQGLLNL</sequence>
<keyword evidence="2" id="KW-1185">Reference proteome</keyword>
<accession>A0A8K0DA35</accession>
<evidence type="ECO:0000313" key="2">
    <source>
        <dbReference type="Proteomes" id="UP000801492"/>
    </source>
</evidence>
<comment type="caution">
    <text evidence="1">The sequence shown here is derived from an EMBL/GenBank/DDBJ whole genome shotgun (WGS) entry which is preliminary data.</text>
</comment>
<name>A0A8K0DA35_IGNLU</name>
<evidence type="ECO:0008006" key="3">
    <source>
        <dbReference type="Google" id="ProtNLM"/>
    </source>
</evidence>
<dbReference type="AlphaFoldDB" id="A0A8K0DA35"/>
<organism evidence="1 2">
    <name type="scientific">Ignelater luminosus</name>
    <name type="common">Cucubano</name>
    <name type="synonym">Pyrophorus luminosus</name>
    <dbReference type="NCBI Taxonomy" id="2038154"/>
    <lineage>
        <taxon>Eukaryota</taxon>
        <taxon>Metazoa</taxon>
        <taxon>Ecdysozoa</taxon>
        <taxon>Arthropoda</taxon>
        <taxon>Hexapoda</taxon>
        <taxon>Insecta</taxon>
        <taxon>Pterygota</taxon>
        <taxon>Neoptera</taxon>
        <taxon>Endopterygota</taxon>
        <taxon>Coleoptera</taxon>
        <taxon>Polyphaga</taxon>
        <taxon>Elateriformia</taxon>
        <taxon>Elateroidea</taxon>
        <taxon>Elateridae</taxon>
        <taxon>Agrypninae</taxon>
        <taxon>Pyrophorini</taxon>
        <taxon>Ignelater</taxon>
    </lineage>
</organism>
<dbReference type="EMBL" id="VTPC01004451">
    <property type="protein sequence ID" value="KAF2897145.1"/>
    <property type="molecule type" value="Genomic_DNA"/>
</dbReference>
<dbReference type="OrthoDB" id="6771695at2759"/>
<protein>
    <recommendedName>
        <fullName evidence="3">THAP-type domain-containing protein</fullName>
    </recommendedName>
</protein>
<gene>
    <name evidence="1" type="ORF">ILUMI_09034</name>
</gene>
<dbReference type="Proteomes" id="UP000801492">
    <property type="component" value="Unassembled WGS sequence"/>
</dbReference>
<proteinExistence type="predicted"/>
<evidence type="ECO:0000313" key="1">
    <source>
        <dbReference type="EMBL" id="KAF2897145.1"/>
    </source>
</evidence>